<dbReference type="Proteomes" id="UP001595075">
    <property type="component" value="Unassembled WGS sequence"/>
</dbReference>
<accession>A0ABR4CKT9</accession>
<keyword evidence="2" id="KW-1185">Reference proteome</keyword>
<sequence length="72" mass="7551">MSVLSVKPRLVPITMESPGSTTDTPGERKLISDHPLPSPLGKQIYTSGSQSQCSPSLTLCSLALALALSLLE</sequence>
<gene>
    <name evidence="1" type="ORF">VTL71DRAFT_13565</name>
</gene>
<evidence type="ECO:0000313" key="2">
    <source>
        <dbReference type="Proteomes" id="UP001595075"/>
    </source>
</evidence>
<dbReference type="EMBL" id="JAZHXI010000006">
    <property type="protein sequence ID" value="KAL2070539.1"/>
    <property type="molecule type" value="Genomic_DNA"/>
</dbReference>
<protein>
    <submittedName>
        <fullName evidence="1">Uncharacterized protein</fullName>
    </submittedName>
</protein>
<organism evidence="1 2">
    <name type="scientific">Oculimacula yallundae</name>
    <dbReference type="NCBI Taxonomy" id="86028"/>
    <lineage>
        <taxon>Eukaryota</taxon>
        <taxon>Fungi</taxon>
        <taxon>Dikarya</taxon>
        <taxon>Ascomycota</taxon>
        <taxon>Pezizomycotina</taxon>
        <taxon>Leotiomycetes</taxon>
        <taxon>Helotiales</taxon>
        <taxon>Ploettnerulaceae</taxon>
        <taxon>Oculimacula</taxon>
    </lineage>
</organism>
<comment type="caution">
    <text evidence="1">The sequence shown here is derived from an EMBL/GenBank/DDBJ whole genome shotgun (WGS) entry which is preliminary data.</text>
</comment>
<evidence type="ECO:0000313" key="1">
    <source>
        <dbReference type="EMBL" id="KAL2070539.1"/>
    </source>
</evidence>
<name>A0ABR4CKT9_9HELO</name>
<proteinExistence type="predicted"/>
<reference evidence="1 2" key="1">
    <citation type="journal article" date="2024" name="Commun. Biol.">
        <title>Comparative genomic analysis of thermophilic fungi reveals convergent evolutionary adaptations and gene losses.</title>
        <authorList>
            <person name="Steindorff A.S."/>
            <person name="Aguilar-Pontes M.V."/>
            <person name="Robinson A.J."/>
            <person name="Andreopoulos B."/>
            <person name="LaButti K."/>
            <person name="Kuo A."/>
            <person name="Mondo S."/>
            <person name="Riley R."/>
            <person name="Otillar R."/>
            <person name="Haridas S."/>
            <person name="Lipzen A."/>
            <person name="Grimwood J."/>
            <person name="Schmutz J."/>
            <person name="Clum A."/>
            <person name="Reid I.D."/>
            <person name="Moisan M.C."/>
            <person name="Butler G."/>
            <person name="Nguyen T.T.M."/>
            <person name="Dewar K."/>
            <person name="Conant G."/>
            <person name="Drula E."/>
            <person name="Henrissat B."/>
            <person name="Hansel C."/>
            <person name="Singer S."/>
            <person name="Hutchinson M.I."/>
            <person name="de Vries R.P."/>
            <person name="Natvig D.O."/>
            <person name="Powell A.J."/>
            <person name="Tsang A."/>
            <person name="Grigoriev I.V."/>
        </authorList>
    </citation>
    <scope>NUCLEOTIDE SEQUENCE [LARGE SCALE GENOMIC DNA]</scope>
    <source>
        <strain evidence="1 2">CBS 494.80</strain>
    </source>
</reference>